<dbReference type="InterPro" id="IPR036388">
    <property type="entry name" value="WH-like_DNA-bd_sf"/>
</dbReference>
<dbReference type="Pfam" id="PF13730">
    <property type="entry name" value="HTH_36"/>
    <property type="match status" value="1"/>
</dbReference>
<protein>
    <submittedName>
        <fullName evidence="1">Helix-turn-helix domain-containing protein</fullName>
    </submittedName>
</protein>
<comment type="caution">
    <text evidence="1">The sequence shown here is derived from an EMBL/GenBank/DDBJ whole genome shotgun (WGS) entry which is preliminary data.</text>
</comment>
<sequence length="87" mass="9980">MGYFSNIYKAELPHRAKTVYMYLKDRSNAQGQCYPAIGTIAKELQLSRRTVERAIQDLIAAGLLKKEQRWRENGGRSSLLFTLINCN</sequence>
<proteinExistence type="predicted"/>
<dbReference type="RefSeq" id="WP_118444460.1">
    <property type="nucleotide sequence ID" value="NZ_QRQE01000013.1"/>
</dbReference>
<gene>
    <name evidence="1" type="ORF">DWZ50_07020</name>
</gene>
<dbReference type="Proteomes" id="UP000285610">
    <property type="component" value="Unassembled WGS sequence"/>
</dbReference>
<organism evidence="1 2">
    <name type="scientific">Mediterraneibacter gnavus</name>
    <name type="common">Ruminococcus gnavus</name>
    <dbReference type="NCBI Taxonomy" id="33038"/>
    <lineage>
        <taxon>Bacteria</taxon>
        <taxon>Bacillati</taxon>
        <taxon>Bacillota</taxon>
        <taxon>Clostridia</taxon>
        <taxon>Lachnospirales</taxon>
        <taxon>Lachnospiraceae</taxon>
        <taxon>Mediterraneibacter</taxon>
    </lineage>
</organism>
<evidence type="ECO:0000313" key="1">
    <source>
        <dbReference type="EMBL" id="RHM77687.1"/>
    </source>
</evidence>
<dbReference type="SUPFAM" id="SSF46785">
    <property type="entry name" value="Winged helix' DNA-binding domain"/>
    <property type="match status" value="1"/>
</dbReference>
<evidence type="ECO:0000313" key="2">
    <source>
        <dbReference type="Proteomes" id="UP000285610"/>
    </source>
</evidence>
<dbReference type="Gene3D" id="1.10.10.10">
    <property type="entry name" value="Winged helix-like DNA-binding domain superfamily/Winged helix DNA-binding domain"/>
    <property type="match status" value="1"/>
</dbReference>
<accession>A0A415SAZ5</accession>
<name>A0A415SAZ5_MEDGN</name>
<dbReference type="EMBL" id="QRQE01000013">
    <property type="protein sequence ID" value="RHM77687.1"/>
    <property type="molecule type" value="Genomic_DNA"/>
</dbReference>
<dbReference type="InterPro" id="IPR036390">
    <property type="entry name" value="WH_DNA-bd_sf"/>
</dbReference>
<dbReference type="AlphaFoldDB" id="A0A415SAZ5"/>
<reference evidence="1 2" key="1">
    <citation type="submission" date="2018-08" db="EMBL/GenBank/DDBJ databases">
        <title>A genome reference for cultivated species of the human gut microbiota.</title>
        <authorList>
            <person name="Zou Y."/>
            <person name="Xue W."/>
            <person name="Luo G."/>
        </authorList>
    </citation>
    <scope>NUCLEOTIDE SEQUENCE [LARGE SCALE GENOMIC DNA]</scope>
    <source>
        <strain evidence="1 2">AF33-12</strain>
    </source>
</reference>